<comment type="caution">
    <text evidence="1">The sequence shown here is derived from an EMBL/GenBank/DDBJ whole genome shotgun (WGS) entry which is preliminary data.</text>
</comment>
<dbReference type="EMBL" id="BAAANY010000014">
    <property type="protein sequence ID" value="GAA1686458.1"/>
    <property type="molecule type" value="Genomic_DNA"/>
</dbReference>
<evidence type="ECO:0000313" key="2">
    <source>
        <dbReference type="Proteomes" id="UP001500618"/>
    </source>
</evidence>
<dbReference type="RefSeq" id="WP_163570372.1">
    <property type="nucleotide sequence ID" value="NZ_BAAANY010000014.1"/>
</dbReference>
<reference evidence="1 2" key="1">
    <citation type="journal article" date="2019" name="Int. J. Syst. Evol. Microbiol.">
        <title>The Global Catalogue of Microorganisms (GCM) 10K type strain sequencing project: providing services to taxonomists for standard genome sequencing and annotation.</title>
        <authorList>
            <consortium name="The Broad Institute Genomics Platform"/>
            <consortium name="The Broad Institute Genome Sequencing Center for Infectious Disease"/>
            <person name="Wu L."/>
            <person name="Ma J."/>
        </authorList>
    </citation>
    <scope>NUCLEOTIDE SEQUENCE [LARGE SCALE GENOMIC DNA]</scope>
    <source>
        <strain evidence="1 2">JCM 14718</strain>
    </source>
</reference>
<keyword evidence="2" id="KW-1185">Reference proteome</keyword>
<gene>
    <name evidence="1" type="ORF">GCM10009765_39930</name>
</gene>
<evidence type="ECO:0000313" key="1">
    <source>
        <dbReference type="EMBL" id="GAA1686458.1"/>
    </source>
</evidence>
<protein>
    <submittedName>
        <fullName evidence="1">P-loop NTPase</fullName>
    </submittedName>
</protein>
<dbReference type="Proteomes" id="UP001500618">
    <property type="component" value="Unassembled WGS sequence"/>
</dbReference>
<name>A0ABN2HF09_9ACTN</name>
<sequence length="425" mass="43880">MSLPIVTAVTDAAAEANLVAALGRSDRGITVVRRCVDVADLLAVAGSGTTRAVVLSADLRRLDHDVLARLAAARVAVVGFVNPAERWHEQTLSQLGVRYVLSTDADPDTVVEMLQAADASMATGSWNGVADPAAALPVFAAAPAQSTPAPGLGTVVAVWGPTGAPGRTTVAVGVADEAARLGVPTLLVDCDPYGGVIGQVLGMVDESPGLAAAARLHNQGRLGVGDLAGLARSLSPTLRVLTGLARSDRWPELRFESVLGVLECARTLAALTIVDCGFCLEADEEISFDTAAPRRNGATLAALDAADVVVAVGAGDPVGVQRLVRGLSDLAEAAPGSEPVVVVNKIRPTVVSGNPEHEIATALHRFAGVSRIRALPYDRDGLDRALSHGQTLAESVPRSPLRRALIEIARELTSAIARPEDLARV</sequence>
<dbReference type="InterPro" id="IPR027417">
    <property type="entry name" value="P-loop_NTPase"/>
</dbReference>
<organism evidence="1 2">
    <name type="scientific">Fodinicola feengrottensis</name>
    <dbReference type="NCBI Taxonomy" id="435914"/>
    <lineage>
        <taxon>Bacteria</taxon>
        <taxon>Bacillati</taxon>
        <taxon>Actinomycetota</taxon>
        <taxon>Actinomycetes</taxon>
        <taxon>Mycobacteriales</taxon>
        <taxon>Fodinicola</taxon>
    </lineage>
</organism>
<proteinExistence type="predicted"/>
<dbReference type="SUPFAM" id="SSF52540">
    <property type="entry name" value="P-loop containing nucleoside triphosphate hydrolases"/>
    <property type="match status" value="1"/>
</dbReference>
<dbReference type="Gene3D" id="3.40.50.300">
    <property type="entry name" value="P-loop containing nucleotide triphosphate hydrolases"/>
    <property type="match status" value="1"/>
</dbReference>
<accession>A0ABN2HF09</accession>